<proteinExistence type="predicted"/>
<dbReference type="EMBL" id="SNRW01010405">
    <property type="protein sequence ID" value="KAA6376613.1"/>
    <property type="molecule type" value="Genomic_DNA"/>
</dbReference>
<organism evidence="1 2">
    <name type="scientific">Streblomastix strix</name>
    <dbReference type="NCBI Taxonomy" id="222440"/>
    <lineage>
        <taxon>Eukaryota</taxon>
        <taxon>Metamonada</taxon>
        <taxon>Preaxostyla</taxon>
        <taxon>Oxymonadida</taxon>
        <taxon>Streblomastigidae</taxon>
        <taxon>Streblomastix</taxon>
    </lineage>
</organism>
<sequence length="84" mass="9649">MSICFYRPMEIAAIKLKFTNVNKIENQASLRQAPKQANVTETYYIYEIDNEKLGPKLAIAEDIMSICILNTTLSNNRTCKARYL</sequence>
<name>A0A5J4V2C7_9EUKA</name>
<protein>
    <submittedName>
        <fullName evidence="1">Uncharacterized protein</fullName>
    </submittedName>
</protein>
<accession>A0A5J4V2C7</accession>
<comment type="caution">
    <text evidence="1">The sequence shown here is derived from an EMBL/GenBank/DDBJ whole genome shotgun (WGS) entry which is preliminary data.</text>
</comment>
<dbReference type="Proteomes" id="UP000324800">
    <property type="component" value="Unassembled WGS sequence"/>
</dbReference>
<evidence type="ECO:0000313" key="2">
    <source>
        <dbReference type="Proteomes" id="UP000324800"/>
    </source>
</evidence>
<reference evidence="1 2" key="1">
    <citation type="submission" date="2019-03" db="EMBL/GenBank/DDBJ databases">
        <title>Single cell metagenomics reveals metabolic interactions within the superorganism composed of flagellate Streblomastix strix and complex community of Bacteroidetes bacteria on its surface.</title>
        <authorList>
            <person name="Treitli S.C."/>
            <person name="Kolisko M."/>
            <person name="Husnik F."/>
            <person name="Keeling P."/>
            <person name="Hampl V."/>
        </authorList>
    </citation>
    <scope>NUCLEOTIDE SEQUENCE [LARGE SCALE GENOMIC DNA]</scope>
    <source>
        <strain evidence="1">ST1C</strain>
    </source>
</reference>
<evidence type="ECO:0000313" key="1">
    <source>
        <dbReference type="EMBL" id="KAA6376613.1"/>
    </source>
</evidence>
<gene>
    <name evidence="1" type="ORF">EZS28_027858</name>
</gene>
<dbReference type="AlphaFoldDB" id="A0A5J4V2C7"/>